<dbReference type="PANTHER" id="PTHR43711:SF30">
    <property type="entry name" value="HISTIDINE KINASE"/>
    <property type="match status" value="1"/>
</dbReference>
<dbReference type="SUPFAM" id="SSF47384">
    <property type="entry name" value="Homodimeric domain of signal transducing histidine kinase"/>
    <property type="match status" value="1"/>
</dbReference>
<dbReference type="CDD" id="cd16922">
    <property type="entry name" value="HATPase_EvgS-ArcB-TorS-like"/>
    <property type="match status" value="1"/>
</dbReference>
<dbReference type="InterPro" id="IPR036890">
    <property type="entry name" value="HATPase_C_sf"/>
</dbReference>
<keyword evidence="7" id="KW-0472">Membrane</keyword>
<protein>
    <recommendedName>
        <fullName evidence="2">histidine kinase</fullName>
        <ecNumber evidence="2">2.7.13.3</ecNumber>
    </recommendedName>
</protein>
<dbReference type="InterPro" id="IPR005467">
    <property type="entry name" value="His_kinase_dom"/>
</dbReference>
<comment type="catalytic activity">
    <reaction evidence="1">
        <text>ATP + protein L-histidine = ADP + protein N-phospho-L-histidine.</text>
        <dbReference type="EC" id="2.7.13.3"/>
    </reaction>
</comment>
<evidence type="ECO:0000256" key="3">
    <source>
        <dbReference type="ARBA" id="ARBA00022553"/>
    </source>
</evidence>
<dbReference type="InterPro" id="IPR003661">
    <property type="entry name" value="HisK_dim/P_dom"/>
</dbReference>
<dbReference type="SUPFAM" id="SSF55874">
    <property type="entry name" value="ATPase domain of HSP90 chaperone/DNA topoisomerase II/histidine kinase"/>
    <property type="match status" value="1"/>
</dbReference>
<evidence type="ECO:0000256" key="4">
    <source>
        <dbReference type="ARBA" id="ARBA00022679"/>
    </source>
</evidence>
<evidence type="ECO:0000256" key="1">
    <source>
        <dbReference type="ARBA" id="ARBA00000085"/>
    </source>
</evidence>
<dbReference type="PRINTS" id="PR00344">
    <property type="entry name" value="BCTRLSENSOR"/>
</dbReference>
<dbReference type="CDD" id="cd00082">
    <property type="entry name" value="HisKA"/>
    <property type="match status" value="1"/>
</dbReference>
<dbReference type="GO" id="GO:0000155">
    <property type="term" value="F:phosphorelay sensor kinase activity"/>
    <property type="evidence" value="ECO:0007669"/>
    <property type="project" value="InterPro"/>
</dbReference>
<gene>
    <name evidence="9" type="ORF">F6J89_32110</name>
</gene>
<keyword evidence="6" id="KW-0902">Two-component regulatory system</keyword>
<organism evidence="9">
    <name type="scientific">Symploca sp. SIO1C4</name>
    <dbReference type="NCBI Taxonomy" id="2607765"/>
    <lineage>
        <taxon>Bacteria</taxon>
        <taxon>Bacillati</taxon>
        <taxon>Cyanobacteriota</taxon>
        <taxon>Cyanophyceae</taxon>
        <taxon>Coleofasciculales</taxon>
        <taxon>Coleofasciculaceae</taxon>
        <taxon>Symploca</taxon>
    </lineage>
</organism>
<dbReference type="SMART" id="SM00387">
    <property type="entry name" value="HATPase_c"/>
    <property type="match status" value="1"/>
</dbReference>
<evidence type="ECO:0000256" key="2">
    <source>
        <dbReference type="ARBA" id="ARBA00012438"/>
    </source>
</evidence>
<dbReference type="PANTHER" id="PTHR43711">
    <property type="entry name" value="TWO-COMPONENT HISTIDINE KINASE"/>
    <property type="match status" value="1"/>
</dbReference>
<dbReference type="EMBL" id="JAAHFQ010001078">
    <property type="protein sequence ID" value="NER32124.1"/>
    <property type="molecule type" value="Genomic_DNA"/>
</dbReference>
<dbReference type="Gene3D" id="1.10.287.130">
    <property type="match status" value="1"/>
</dbReference>
<dbReference type="InterPro" id="IPR003594">
    <property type="entry name" value="HATPase_dom"/>
</dbReference>
<name>A0A6B3NPG8_9CYAN</name>
<keyword evidence="4" id="KW-0808">Transferase</keyword>
<keyword evidence="5 9" id="KW-0418">Kinase</keyword>
<evidence type="ECO:0000259" key="8">
    <source>
        <dbReference type="PROSITE" id="PS50109"/>
    </source>
</evidence>
<dbReference type="Gene3D" id="3.30.565.10">
    <property type="entry name" value="Histidine kinase-like ATPase, C-terminal domain"/>
    <property type="match status" value="1"/>
</dbReference>
<evidence type="ECO:0000256" key="6">
    <source>
        <dbReference type="ARBA" id="ARBA00023012"/>
    </source>
</evidence>
<evidence type="ECO:0000256" key="7">
    <source>
        <dbReference type="ARBA" id="ARBA00023136"/>
    </source>
</evidence>
<dbReference type="FunFam" id="3.30.565.10:FF:000006">
    <property type="entry name" value="Sensor histidine kinase WalK"/>
    <property type="match status" value="1"/>
</dbReference>
<dbReference type="Pfam" id="PF02518">
    <property type="entry name" value="HATPase_c"/>
    <property type="match status" value="1"/>
</dbReference>
<evidence type="ECO:0000313" key="9">
    <source>
        <dbReference type="EMBL" id="NER32124.1"/>
    </source>
</evidence>
<feature type="non-terminal residue" evidence="9">
    <location>
        <position position="1"/>
    </location>
</feature>
<reference evidence="9" key="1">
    <citation type="submission" date="2019-11" db="EMBL/GenBank/DDBJ databases">
        <title>Genomic insights into an expanded diversity of filamentous marine cyanobacteria reveals the extraordinary biosynthetic potential of Moorea and Okeania.</title>
        <authorList>
            <person name="Ferreira Leao T."/>
            <person name="Wang M."/>
            <person name="Moss N."/>
            <person name="Da Silva R."/>
            <person name="Sanders J."/>
            <person name="Nurk S."/>
            <person name="Gurevich A."/>
            <person name="Humphrey G."/>
            <person name="Reher R."/>
            <person name="Zhu Q."/>
            <person name="Belda-Ferre P."/>
            <person name="Glukhov E."/>
            <person name="Rex R."/>
            <person name="Dorrestein P.C."/>
            <person name="Knight R."/>
            <person name="Pevzner P."/>
            <person name="Gerwick W.H."/>
            <person name="Gerwick L."/>
        </authorList>
    </citation>
    <scope>NUCLEOTIDE SEQUENCE</scope>
    <source>
        <strain evidence="9">SIO1C4</strain>
    </source>
</reference>
<dbReference type="EC" id="2.7.13.3" evidence="2"/>
<comment type="caution">
    <text evidence="9">The sequence shown here is derived from an EMBL/GenBank/DDBJ whole genome shotgun (WGS) entry which is preliminary data.</text>
</comment>
<dbReference type="SMART" id="SM00388">
    <property type="entry name" value="HisKA"/>
    <property type="match status" value="1"/>
</dbReference>
<dbReference type="InterPro" id="IPR036097">
    <property type="entry name" value="HisK_dim/P_sf"/>
</dbReference>
<sequence>KYGEERIIAWNNTLLQNPSGEAIGIMSIGEDITERYAIARMKDEFISVVSHELRTPLTSIHGALKLLSSGLIDSKSERGERIIAIATESAEHLVRLVNDILELERLESGKISLSKQQVNAAELISTAVEQMGVMANRAGISLEVAPQAIKFTADFDRIIQVLTNLLGNAIKFSPQGSTVWLSVQQQVVQEQNEISPSPIEYNQIQFQVKDQGRGIPADKIESIFERFHQIDASDSRKKGGTGLGLAICRSIVEQHGGTIWADSTLGEGSSFYFTLPIQIGREEN</sequence>
<accession>A0A6B3NPG8</accession>
<feature type="domain" description="Histidine kinase" evidence="8">
    <location>
        <begin position="48"/>
        <end position="279"/>
    </location>
</feature>
<dbReference type="Pfam" id="PF00512">
    <property type="entry name" value="HisKA"/>
    <property type="match status" value="1"/>
</dbReference>
<dbReference type="InterPro" id="IPR004358">
    <property type="entry name" value="Sig_transdc_His_kin-like_C"/>
</dbReference>
<dbReference type="PROSITE" id="PS50109">
    <property type="entry name" value="HIS_KIN"/>
    <property type="match status" value="1"/>
</dbReference>
<keyword evidence="3" id="KW-0597">Phosphoprotein</keyword>
<evidence type="ECO:0000256" key="5">
    <source>
        <dbReference type="ARBA" id="ARBA00022777"/>
    </source>
</evidence>
<proteinExistence type="predicted"/>
<dbReference type="InterPro" id="IPR050736">
    <property type="entry name" value="Sensor_HK_Regulatory"/>
</dbReference>
<dbReference type="AlphaFoldDB" id="A0A6B3NPG8"/>
<dbReference type="FunFam" id="1.10.287.130:FF:000001">
    <property type="entry name" value="Two-component sensor histidine kinase"/>
    <property type="match status" value="1"/>
</dbReference>